<dbReference type="Gene3D" id="1.20.1440.120">
    <property type="entry name" value="Recombination protein O, C-terminal domain"/>
    <property type="match status" value="1"/>
</dbReference>
<evidence type="ECO:0000256" key="4">
    <source>
        <dbReference type="ARBA" id="ARBA00023172"/>
    </source>
</evidence>
<evidence type="ECO:0000256" key="1">
    <source>
        <dbReference type="ARBA" id="ARBA00007452"/>
    </source>
</evidence>
<dbReference type="NCBIfam" id="TIGR00613">
    <property type="entry name" value="reco"/>
    <property type="match status" value="1"/>
</dbReference>
<dbReference type="Proteomes" id="UP000249739">
    <property type="component" value="Unassembled WGS sequence"/>
</dbReference>
<dbReference type="SUPFAM" id="SSF50249">
    <property type="entry name" value="Nucleic acid-binding proteins"/>
    <property type="match status" value="1"/>
</dbReference>
<evidence type="ECO:0000313" key="10">
    <source>
        <dbReference type="Proteomes" id="UP000249739"/>
    </source>
</evidence>
<evidence type="ECO:0000256" key="2">
    <source>
        <dbReference type="ARBA" id="ARBA00021310"/>
    </source>
</evidence>
<dbReference type="EMBL" id="QFOT01000078">
    <property type="protein sequence ID" value="PZP55269.1"/>
    <property type="molecule type" value="Genomic_DNA"/>
</dbReference>
<organism evidence="9 10">
    <name type="scientific">Micavibrio aeruginosavorus</name>
    <dbReference type="NCBI Taxonomy" id="349221"/>
    <lineage>
        <taxon>Bacteria</taxon>
        <taxon>Pseudomonadati</taxon>
        <taxon>Bdellovibrionota</taxon>
        <taxon>Bdellovibrionia</taxon>
        <taxon>Bdellovibrionales</taxon>
        <taxon>Pseudobdellovibrionaceae</taxon>
        <taxon>Micavibrio</taxon>
    </lineage>
</organism>
<dbReference type="GO" id="GO:0006310">
    <property type="term" value="P:DNA recombination"/>
    <property type="evidence" value="ECO:0007669"/>
    <property type="project" value="UniProtKB-UniRule"/>
</dbReference>
<dbReference type="SUPFAM" id="SSF57863">
    <property type="entry name" value="ArfGap/RecO-like zinc finger"/>
    <property type="match status" value="1"/>
</dbReference>
<dbReference type="InterPro" id="IPR003717">
    <property type="entry name" value="RecO"/>
</dbReference>
<keyword evidence="5 7" id="KW-0234">DNA repair</keyword>
<dbReference type="GO" id="GO:0006302">
    <property type="term" value="P:double-strand break repair"/>
    <property type="evidence" value="ECO:0007669"/>
    <property type="project" value="TreeGrafter"/>
</dbReference>
<dbReference type="Pfam" id="PF11967">
    <property type="entry name" value="RecO_N"/>
    <property type="match status" value="1"/>
</dbReference>
<comment type="function">
    <text evidence="7">Involved in DNA repair and RecF pathway recombination.</text>
</comment>
<evidence type="ECO:0000256" key="7">
    <source>
        <dbReference type="HAMAP-Rule" id="MF_00201"/>
    </source>
</evidence>
<dbReference type="PANTHER" id="PTHR33991:SF1">
    <property type="entry name" value="DNA REPAIR PROTEIN RECO"/>
    <property type="match status" value="1"/>
</dbReference>
<keyword evidence="4 7" id="KW-0233">DNA recombination</keyword>
<proteinExistence type="inferred from homology"/>
<dbReference type="InterPro" id="IPR037278">
    <property type="entry name" value="ARFGAP/RecO"/>
</dbReference>
<gene>
    <name evidence="7" type="primary">recO</name>
    <name evidence="9" type="ORF">DI586_07390</name>
</gene>
<dbReference type="GO" id="GO:0043590">
    <property type="term" value="C:bacterial nucleoid"/>
    <property type="evidence" value="ECO:0007669"/>
    <property type="project" value="TreeGrafter"/>
</dbReference>
<dbReference type="InterPro" id="IPR042242">
    <property type="entry name" value="RecO_C"/>
</dbReference>
<reference evidence="9 10" key="1">
    <citation type="submission" date="2017-08" db="EMBL/GenBank/DDBJ databases">
        <title>Infants hospitalized years apart are colonized by the same room-sourced microbial strains.</title>
        <authorList>
            <person name="Brooks B."/>
            <person name="Olm M.R."/>
            <person name="Firek B.A."/>
            <person name="Baker R."/>
            <person name="Thomas B.C."/>
            <person name="Morowitz M.J."/>
            <person name="Banfield J.F."/>
        </authorList>
    </citation>
    <scope>NUCLEOTIDE SEQUENCE [LARGE SCALE GENOMIC DNA]</scope>
    <source>
        <strain evidence="9">S2_006_000_R2_64</strain>
    </source>
</reference>
<accession>A0A2W5HNC2</accession>
<protein>
    <recommendedName>
        <fullName evidence="2 7">DNA repair protein RecO</fullName>
    </recommendedName>
    <alternativeName>
        <fullName evidence="6 7">Recombination protein O</fullName>
    </alternativeName>
</protein>
<evidence type="ECO:0000256" key="5">
    <source>
        <dbReference type="ARBA" id="ARBA00023204"/>
    </source>
</evidence>
<evidence type="ECO:0000256" key="3">
    <source>
        <dbReference type="ARBA" id="ARBA00022763"/>
    </source>
</evidence>
<dbReference type="PANTHER" id="PTHR33991">
    <property type="entry name" value="DNA REPAIR PROTEIN RECO"/>
    <property type="match status" value="1"/>
</dbReference>
<evidence type="ECO:0000259" key="8">
    <source>
        <dbReference type="Pfam" id="PF11967"/>
    </source>
</evidence>
<name>A0A2W5HNC2_9BACT</name>
<comment type="similarity">
    <text evidence="1 7">Belongs to the RecO family.</text>
</comment>
<dbReference type="Gene3D" id="2.40.50.140">
    <property type="entry name" value="Nucleic acid-binding proteins"/>
    <property type="match status" value="1"/>
</dbReference>
<sequence>MEEWSDQAIILSARPHGENGAVVSVMTENHGRHNGYVHAARSSRNRGSIEPGTLAHVDWKAKVEGQLGTMSIDNGKNLAAFIMGDHLKLSALLSACALCDASLPERENHPAVFYGMSALLDTLQSDVWGAVYVLWEIAFLKELGFGLDFTRCVANGDASTLAYISPKSGCAVSRTAAEPYKDKLLPLPEFLKPGGIRDGEPSEVLKGLKMTGHFLQNWVFAHHSKGVPEARLRFESLFAKTVGDQFISAA</sequence>
<evidence type="ECO:0000313" key="9">
    <source>
        <dbReference type="EMBL" id="PZP55269.1"/>
    </source>
</evidence>
<dbReference type="AlphaFoldDB" id="A0A2W5HNC2"/>
<keyword evidence="3 7" id="KW-0227">DNA damage</keyword>
<dbReference type="Pfam" id="PF02565">
    <property type="entry name" value="RecO_C"/>
    <property type="match status" value="1"/>
</dbReference>
<comment type="caution">
    <text evidence="9">The sequence shown here is derived from an EMBL/GenBank/DDBJ whole genome shotgun (WGS) entry which is preliminary data.</text>
</comment>
<dbReference type="InterPro" id="IPR022572">
    <property type="entry name" value="DNA_rep/recomb_RecO_N"/>
</dbReference>
<dbReference type="HAMAP" id="MF_00201">
    <property type="entry name" value="RecO"/>
    <property type="match status" value="1"/>
</dbReference>
<feature type="domain" description="DNA replication/recombination mediator RecO N-terminal" evidence="8">
    <location>
        <begin position="1"/>
        <end position="71"/>
    </location>
</feature>
<dbReference type="InterPro" id="IPR012340">
    <property type="entry name" value="NA-bd_OB-fold"/>
</dbReference>
<evidence type="ECO:0000256" key="6">
    <source>
        <dbReference type="ARBA" id="ARBA00033409"/>
    </source>
</evidence>